<evidence type="ECO:0000313" key="4">
    <source>
        <dbReference type="Proteomes" id="UP001187192"/>
    </source>
</evidence>
<organism evidence="2 4">
    <name type="scientific">Ficus carica</name>
    <name type="common">Common fig</name>
    <dbReference type="NCBI Taxonomy" id="3494"/>
    <lineage>
        <taxon>Eukaryota</taxon>
        <taxon>Viridiplantae</taxon>
        <taxon>Streptophyta</taxon>
        <taxon>Embryophyta</taxon>
        <taxon>Tracheophyta</taxon>
        <taxon>Spermatophyta</taxon>
        <taxon>Magnoliopsida</taxon>
        <taxon>eudicotyledons</taxon>
        <taxon>Gunneridae</taxon>
        <taxon>Pentapetalae</taxon>
        <taxon>rosids</taxon>
        <taxon>fabids</taxon>
        <taxon>Rosales</taxon>
        <taxon>Moraceae</taxon>
        <taxon>Ficeae</taxon>
        <taxon>Ficus</taxon>
    </lineage>
</organism>
<gene>
    <name evidence="2" type="ORF">TIFTF001_034538</name>
    <name evidence="3" type="ORF">TIFTF001_034559</name>
</gene>
<dbReference type="Proteomes" id="UP001187192">
    <property type="component" value="Unassembled WGS sequence"/>
</dbReference>
<protein>
    <submittedName>
        <fullName evidence="2">Uncharacterized protein</fullName>
    </submittedName>
</protein>
<feature type="transmembrane region" description="Helical" evidence="1">
    <location>
        <begin position="58"/>
        <end position="79"/>
    </location>
</feature>
<name>A0AA88DZZ7_FICCA</name>
<keyword evidence="1" id="KW-0812">Transmembrane</keyword>
<dbReference type="AlphaFoldDB" id="A0AA88DZZ7"/>
<sequence length="88" mass="9552">MKFLNTDLKSLVDIAYLDPLAIHLLVCFLDVFIGQIIITAIVKSGIIKFNYCCRRCSGGVAIVPHVTAGVAIVFVIVTVESVTMLKPT</sequence>
<keyword evidence="4" id="KW-1185">Reference proteome</keyword>
<accession>A0AA88DZZ7</accession>
<reference evidence="2" key="1">
    <citation type="submission" date="2023-07" db="EMBL/GenBank/DDBJ databases">
        <title>draft genome sequence of fig (Ficus carica).</title>
        <authorList>
            <person name="Takahashi T."/>
            <person name="Nishimura K."/>
        </authorList>
    </citation>
    <scope>NUCLEOTIDE SEQUENCE</scope>
</reference>
<keyword evidence="1" id="KW-1133">Transmembrane helix</keyword>
<evidence type="ECO:0000313" key="2">
    <source>
        <dbReference type="EMBL" id="GMN65472.1"/>
    </source>
</evidence>
<dbReference type="EMBL" id="BTGU01000237">
    <property type="protein sequence ID" value="GMN65472.1"/>
    <property type="molecule type" value="Genomic_DNA"/>
</dbReference>
<keyword evidence="1" id="KW-0472">Membrane</keyword>
<dbReference type="EMBL" id="BTGU01000238">
    <property type="protein sequence ID" value="GMN65479.1"/>
    <property type="molecule type" value="Genomic_DNA"/>
</dbReference>
<comment type="caution">
    <text evidence="2">The sequence shown here is derived from an EMBL/GenBank/DDBJ whole genome shotgun (WGS) entry which is preliminary data.</text>
</comment>
<proteinExistence type="predicted"/>
<evidence type="ECO:0000313" key="3">
    <source>
        <dbReference type="EMBL" id="GMN65479.1"/>
    </source>
</evidence>
<evidence type="ECO:0000256" key="1">
    <source>
        <dbReference type="SAM" id="Phobius"/>
    </source>
</evidence>
<feature type="transmembrane region" description="Helical" evidence="1">
    <location>
        <begin position="20"/>
        <end position="46"/>
    </location>
</feature>